<evidence type="ECO:0000313" key="3">
    <source>
        <dbReference type="Proteomes" id="UP000030759"/>
    </source>
</evidence>
<keyword evidence="1" id="KW-0472">Membrane</keyword>
<evidence type="ECO:0000256" key="1">
    <source>
        <dbReference type="SAM" id="Phobius"/>
    </source>
</evidence>
<proteinExistence type="predicted"/>
<gene>
    <name evidence="2" type="ORF">H671_2g6238</name>
</gene>
<keyword evidence="1" id="KW-1133">Transmembrane helix</keyword>
<protein>
    <recommendedName>
        <fullName evidence="4">Transmembrane protein</fullName>
    </recommendedName>
</protein>
<reference evidence="3" key="1">
    <citation type="journal article" date="2013" name="Nat. Biotechnol.">
        <title>Chinese hamster genome sequenced from sorted chromosomes.</title>
        <authorList>
            <person name="Brinkrolf K."/>
            <person name="Rupp O."/>
            <person name="Laux H."/>
            <person name="Kollin F."/>
            <person name="Ernst W."/>
            <person name="Linke B."/>
            <person name="Kofler R."/>
            <person name="Romand S."/>
            <person name="Hesse F."/>
            <person name="Budach W.E."/>
            <person name="Galosy S."/>
            <person name="Muller D."/>
            <person name="Noll T."/>
            <person name="Wienberg J."/>
            <person name="Jostock T."/>
            <person name="Leonard M."/>
            <person name="Grillari J."/>
            <person name="Tauch A."/>
            <person name="Goesmann A."/>
            <person name="Helk B."/>
            <person name="Mott J.E."/>
            <person name="Puhler A."/>
            <person name="Borth N."/>
        </authorList>
    </citation>
    <scope>NUCLEOTIDE SEQUENCE [LARGE SCALE GENOMIC DNA]</scope>
    <source>
        <strain evidence="3">17A/GY</strain>
    </source>
</reference>
<evidence type="ECO:0000313" key="2">
    <source>
        <dbReference type="EMBL" id="ERE84083.1"/>
    </source>
</evidence>
<sequence length="80" mass="8691">MVANETGCFVLPPGPSSGFGGGKGLGNHRYFLFVGLVLLLLLVIRDRFSVCNNSGFPETIFIDEDGLELTERSLFLPPEC</sequence>
<feature type="transmembrane region" description="Helical" evidence="1">
    <location>
        <begin position="28"/>
        <end position="44"/>
    </location>
</feature>
<organism evidence="2 3">
    <name type="scientific">Cricetulus griseus</name>
    <name type="common">Chinese hamster</name>
    <name type="synonym">Cricetulus barabensis griseus</name>
    <dbReference type="NCBI Taxonomy" id="10029"/>
    <lineage>
        <taxon>Eukaryota</taxon>
        <taxon>Metazoa</taxon>
        <taxon>Chordata</taxon>
        <taxon>Craniata</taxon>
        <taxon>Vertebrata</taxon>
        <taxon>Euteleostomi</taxon>
        <taxon>Mammalia</taxon>
        <taxon>Eutheria</taxon>
        <taxon>Euarchontoglires</taxon>
        <taxon>Glires</taxon>
        <taxon>Rodentia</taxon>
        <taxon>Myomorpha</taxon>
        <taxon>Muroidea</taxon>
        <taxon>Cricetidae</taxon>
        <taxon>Cricetinae</taxon>
        <taxon>Cricetulus</taxon>
    </lineage>
</organism>
<evidence type="ECO:0008006" key="4">
    <source>
        <dbReference type="Google" id="ProtNLM"/>
    </source>
</evidence>
<dbReference type="EMBL" id="KE668258">
    <property type="protein sequence ID" value="ERE84083.1"/>
    <property type="molecule type" value="Genomic_DNA"/>
</dbReference>
<dbReference type="Proteomes" id="UP000030759">
    <property type="component" value="Unassembled WGS sequence"/>
</dbReference>
<accession>A0A061IDM5</accession>
<keyword evidence="1" id="KW-0812">Transmembrane</keyword>
<dbReference type="AlphaFoldDB" id="A0A061IDM5"/>
<name>A0A061IDM5_CRIGR</name>